<feature type="non-terminal residue" evidence="2">
    <location>
        <position position="1"/>
    </location>
</feature>
<name>A0A2P5FMN7_TREOI</name>
<feature type="compositionally biased region" description="Basic and acidic residues" evidence="1">
    <location>
        <begin position="7"/>
        <end position="21"/>
    </location>
</feature>
<evidence type="ECO:0000313" key="2">
    <source>
        <dbReference type="EMBL" id="PON99044.1"/>
    </source>
</evidence>
<evidence type="ECO:0000313" key="3">
    <source>
        <dbReference type="Proteomes" id="UP000237000"/>
    </source>
</evidence>
<dbReference type="InParanoid" id="A0A2P5FMN7"/>
<gene>
    <name evidence="2" type="ORF">TorRG33x02_052810</name>
</gene>
<protein>
    <submittedName>
        <fullName evidence="2">Uncharacterized protein</fullName>
    </submittedName>
</protein>
<dbReference type="Proteomes" id="UP000237000">
    <property type="component" value="Unassembled WGS sequence"/>
</dbReference>
<evidence type="ECO:0000256" key="1">
    <source>
        <dbReference type="SAM" id="MobiDB-lite"/>
    </source>
</evidence>
<reference evidence="3" key="1">
    <citation type="submission" date="2016-06" db="EMBL/GenBank/DDBJ databases">
        <title>Parallel loss of symbiosis genes in relatives of nitrogen-fixing non-legume Parasponia.</title>
        <authorList>
            <person name="Van Velzen R."/>
            <person name="Holmer R."/>
            <person name="Bu F."/>
            <person name="Rutten L."/>
            <person name="Van Zeijl A."/>
            <person name="Liu W."/>
            <person name="Santuari L."/>
            <person name="Cao Q."/>
            <person name="Sharma T."/>
            <person name="Shen D."/>
            <person name="Roswanjaya Y."/>
            <person name="Wardhani T."/>
            <person name="Kalhor M.S."/>
            <person name="Jansen J."/>
            <person name="Van den Hoogen J."/>
            <person name="Gungor B."/>
            <person name="Hartog M."/>
            <person name="Hontelez J."/>
            <person name="Verver J."/>
            <person name="Yang W.-C."/>
            <person name="Schijlen E."/>
            <person name="Repin R."/>
            <person name="Schilthuizen M."/>
            <person name="Schranz E."/>
            <person name="Heidstra R."/>
            <person name="Miyata K."/>
            <person name="Fedorova E."/>
            <person name="Kohlen W."/>
            <person name="Bisseling T."/>
            <person name="Smit S."/>
            <person name="Geurts R."/>
        </authorList>
    </citation>
    <scope>NUCLEOTIDE SEQUENCE [LARGE SCALE GENOMIC DNA]</scope>
    <source>
        <strain evidence="3">cv. RG33-2</strain>
    </source>
</reference>
<dbReference type="AlphaFoldDB" id="A0A2P5FMN7"/>
<proteinExistence type="predicted"/>
<organism evidence="2 3">
    <name type="scientific">Trema orientale</name>
    <name type="common">Charcoal tree</name>
    <name type="synonym">Celtis orientalis</name>
    <dbReference type="NCBI Taxonomy" id="63057"/>
    <lineage>
        <taxon>Eukaryota</taxon>
        <taxon>Viridiplantae</taxon>
        <taxon>Streptophyta</taxon>
        <taxon>Embryophyta</taxon>
        <taxon>Tracheophyta</taxon>
        <taxon>Spermatophyta</taxon>
        <taxon>Magnoliopsida</taxon>
        <taxon>eudicotyledons</taxon>
        <taxon>Gunneridae</taxon>
        <taxon>Pentapetalae</taxon>
        <taxon>rosids</taxon>
        <taxon>fabids</taxon>
        <taxon>Rosales</taxon>
        <taxon>Cannabaceae</taxon>
        <taxon>Trema</taxon>
    </lineage>
</organism>
<dbReference type="OrthoDB" id="10334966at2759"/>
<sequence>RLFTLKKSTEKKKNEEEKENEGHICHLVTPEPTITLDRFLPPIENSSISPKRNRLAAGGRTLYVQFVVKRKHDPFLSNENFNQKPLVRPIIFALDKNAYICFRTI</sequence>
<accession>A0A2P5FMN7</accession>
<comment type="caution">
    <text evidence="2">The sequence shown here is derived from an EMBL/GenBank/DDBJ whole genome shotgun (WGS) entry which is preliminary data.</text>
</comment>
<feature type="region of interest" description="Disordered" evidence="1">
    <location>
        <begin position="1"/>
        <end position="21"/>
    </location>
</feature>
<dbReference type="EMBL" id="JXTC01000021">
    <property type="protein sequence ID" value="PON99044.1"/>
    <property type="molecule type" value="Genomic_DNA"/>
</dbReference>
<keyword evidence="3" id="KW-1185">Reference proteome</keyword>